<dbReference type="AlphaFoldDB" id="A0A1E3VUY4"/>
<keyword evidence="1" id="KW-0472">Membrane</keyword>
<dbReference type="Gene3D" id="1.20.144.10">
    <property type="entry name" value="Phosphatidic acid phosphatase type 2/haloperoxidase"/>
    <property type="match status" value="1"/>
</dbReference>
<comment type="caution">
    <text evidence="3">The sequence shown here is derived from an EMBL/GenBank/DDBJ whole genome shotgun (WGS) entry which is preliminary data.</text>
</comment>
<accession>A0A1E3VUY4</accession>
<feature type="domain" description="Phosphatidic acid phosphatase type 2/haloperoxidase" evidence="2">
    <location>
        <begin position="78"/>
        <end position="201"/>
    </location>
</feature>
<keyword evidence="4" id="KW-1185">Reference proteome</keyword>
<dbReference type="Proteomes" id="UP000094472">
    <property type="component" value="Unassembled WGS sequence"/>
</dbReference>
<dbReference type="EMBL" id="LPWF01000026">
    <property type="protein sequence ID" value="ODR97360.1"/>
    <property type="molecule type" value="Genomic_DNA"/>
</dbReference>
<dbReference type="SUPFAM" id="SSF48317">
    <property type="entry name" value="Acid phosphatase/Vanadium-dependent haloperoxidase"/>
    <property type="match status" value="1"/>
</dbReference>
<feature type="transmembrane region" description="Helical" evidence="1">
    <location>
        <begin position="221"/>
        <end position="245"/>
    </location>
</feature>
<sequence length="259" mass="28091">MGAIFAVYPLIDLEVAGLFFNDQAAKFPASTTYEWNLVRQVANWIPFLLVAPALFALLRKIVFPGSKMLIAPSVVVFLIASFIIGPGLTSNLLLKENWGRPRPNHVHQFAGTADFQPWWRPSSECKRNCSFVSGEASQAFWVVAPASLAPPQVRATAMGAAVVFGAAVGTMRVIFGRHFISDIIFAGIITIAIVMGLYRLLLDPVRRNDARLEKAIERTSIALHRGTAALLAGAGTALAHAGGTLRHTGQHLHKRIACL</sequence>
<proteinExistence type="predicted"/>
<dbReference type="InterPro" id="IPR036938">
    <property type="entry name" value="PAP2/HPO_sf"/>
</dbReference>
<dbReference type="STRING" id="1774969.AUC69_12120"/>
<organism evidence="3 4">
    <name type="scientific">Methyloceanibacter superfactus</name>
    <dbReference type="NCBI Taxonomy" id="1774969"/>
    <lineage>
        <taxon>Bacteria</taxon>
        <taxon>Pseudomonadati</taxon>
        <taxon>Pseudomonadota</taxon>
        <taxon>Alphaproteobacteria</taxon>
        <taxon>Hyphomicrobiales</taxon>
        <taxon>Hyphomicrobiaceae</taxon>
        <taxon>Methyloceanibacter</taxon>
    </lineage>
</organism>
<dbReference type="InterPro" id="IPR000326">
    <property type="entry name" value="PAP2/HPO"/>
</dbReference>
<reference evidence="3 4" key="1">
    <citation type="journal article" date="2016" name="Environ. Microbiol.">
        <title>New Methyloceanibacter diversity from North Sea sediments includes methanotroph containing solely the soluble methane monooxygenase.</title>
        <authorList>
            <person name="Vekeman B."/>
            <person name="Kerckhof F.M."/>
            <person name="Cremers G."/>
            <person name="de Vos P."/>
            <person name="Vandamme P."/>
            <person name="Boon N."/>
            <person name="Op den Camp H.J."/>
            <person name="Heylen K."/>
        </authorList>
    </citation>
    <scope>NUCLEOTIDE SEQUENCE [LARGE SCALE GENOMIC DNA]</scope>
    <source>
        <strain evidence="3 4">R-67175</strain>
    </source>
</reference>
<gene>
    <name evidence="3" type="ORF">AUC69_12120</name>
</gene>
<dbReference type="CDD" id="cd03396">
    <property type="entry name" value="PAP2_like_6"/>
    <property type="match status" value="1"/>
</dbReference>
<evidence type="ECO:0000259" key="2">
    <source>
        <dbReference type="Pfam" id="PF01569"/>
    </source>
</evidence>
<dbReference type="Pfam" id="PF01569">
    <property type="entry name" value="PAP2"/>
    <property type="match status" value="1"/>
</dbReference>
<keyword evidence="1" id="KW-1133">Transmembrane helix</keyword>
<protein>
    <recommendedName>
        <fullName evidence="2">Phosphatidic acid phosphatase type 2/haloperoxidase domain-containing protein</fullName>
    </recommendedName>
</protein>
<feature type="transmembrane region" description="Helical" evidence="1">
    <location>
        <begin position="41"/>
        <end position="58"/>
    </location>
</feature>
<name>A0A1E3VUY4_9HYPH</name>
<evidence type="ECO:0000313" key="3">
    <source>
        <dbReference type="EMBL" id="ODR97360.1"/>
    </source>
</evidence>
<feature type="transmembrane region" description="Helical" evidence="1">
    <location>
        <begin position="70"/>
        <end position="94"/>
    </location>
</feature>
<evidence type="ECO:0000256" key="1">
    <source>
        <dbReference type="SAM" id="Phobius"/>
    </source>
</evidence>
<evidence type="ECO:0000313" key="4">
    <source>
        <dbReference type="Proteomes" id="UP000094472"/>
    </source>
</evidence>
<feature type="transmembrane region" description="Helical" evidence="1">
    <location>
        <begin position="155"/>
        <end position="175"/>
    </location>
</feature>
<feature type="transmembrane region" description="Helical" evidence="1">
    <location>
        <begin position="182"/>
        <end position="201"/>
    </location>
</feature>
<keyword evidence="1" id="KW-0812">Transmembrane</keyword>